<comment type="similarity">
    <text evidence="3">Belongs to the nicotinamide ribonucleoside (NR) uptake permease (TC 4.B.1) family.</text>
</comment>
<evidence type="ECO:0000256" key="4">
    <source>
        <dbReference type="ARBA" id="ARBA00017522"/>
    </source>
</evidence>
<dbReference type="RefSeq" id="WP_106932569.1">
    <property type="nucleotide sequence ID" value="NZ_PYFT01000001.1"/>
</dbReference>
<sequence length="191" mass="21840">MTIYEIIGTVTGIAGVWLAARENIWTWPAGMVSTVMLIYVCLDARLYADVGLNIFYFITSAYGWYAWLHPDPDSVRSELPVTRTQPLQWIWLSAFSGVFTLGLGFFLTHFTNADLSYTDSATTGISLAAYWMMARKKLENWLVWLVVDSGYVLIYLYKELYLLAGLYFIFLILATDGYIKWRRAIRVAPLA</sequence>
<keyword evidence="11" id="KW-0808">Transferase</keyword>
<dbReference type="PANTHER" id="PTHR36122">
    <property type="entry name" value="NICOTINAMIDE RIBOSIDE TRANSPORTER PNUC"/>
    <property type="match status" value="1"/>
</dbReference>
<keyword evidence="5" id="KW-0813">Transport</keyword>
<keyword evidence="11" id="KW-0032">Aminotransferase</keyword>
<dbReference type="Pfam" id="PF04973">
    <property type="entry name" value="NMN_transporter"/>
    <property type="match status" value="1"/>
</dbReference>
<dbReference type="InterPro" id="IPR006419">
    <property type="entry name" value="NMN_transpt_PnuC"/>
</dbReference>
<dbReference type="OrthoDB" id="9791248at2"/>
<feature type="transmembrane region" description="Helical" evidence="10">
    <location>
        <begin position="163"/>
        <end position="179"/>
    </location>
</feature>
<dbReference type="AlphaFoldDB" id="A0A2T2YLK4"/>
<dbReference type="Proteomes" id="UP000240357">
    <property type="component" value="Unassembled WGS sequence"/>
</dbReference>
<dbReference type="GO" id="GO:0005886">
    <property type="term" value="C:plasma membrane"/>
    <property type="evidence" value="ECO:0007669"/>
    <property type="project" value="UniProtKB-SubCell"/>
</dbReference>
<keyword evidence="9 10" id="KW-0472">Membrane</keyword>
<evidence type="ECO:0000313" key="12">
    <source>
        <dbReference type="Proteomes" id="UP000240357"/>
    </source>
</evidence>
<feature type="transmembrane region" description="Helical" evidence="10">
    <location>
        <begin position="49"/>
        <end position="68"/>
    </location>
</feature>
<evidence type="ECO:0000256" key="9">
    <source>
        <dbReference type="ARBA" id="ARBA00023136"/>
    </source>
</evidence>
<dbReference type="GO" id="GO:0008483">
    <property type="term" value="F:transaminase activity"/>
    <property type="evidence" value="ECO:0007669"/>
    <property type="project" value="UniProtKB-KW"/>
</dbReference>
<gene>
    <name evidence="11" type="ORF">AHMF7605_24275</name>
</gene>
<evidence type="ECO:0000256" key="10">
    <source>
        <dbReference type="SAM" id="Phobius"/>
    </source>
</evidence>
<keyword evidence="8 10" id="KW-1133">Transmembrane helix</keyword>
<evidence type="ECO:0000256" key="8">
    <source>
        <dbReference type="ARBA" id="ARBA00022989"/>
    </source>
</evidence>
<evidence type="ECO:0000256" key="1">
    <source>
        <dbReference type="ARBA" id="ARBA00002672"/>
    </source>
</evidence>
<evidence type="ECO:0000256" key="2">
    <source>
        <dbReference type="ARBA" id="ARBA00004651"/>
    </source>
</evidence>
<evidence type="ECO:0000256" key="6">
    <source>
        <dbReference type="ARBA" id="ARBA00022475"/>
    </source>
</evidence>
<dbReference type="EMBL" id="PYFT01000001">
    <property type="protein sequence ID" value="PSR56391.1"/>
    <property type="molecule type" value="Genomic_DNA"/>
</dbReference>
<reference evidence="11 12" key="1">
    <citation type="submission" date="2018-03" db="EMBL/GenBank/DDBJ databases">
        <title>Adhaeribacter sp. HMF7605 Genome sequencing and assembly.</title>
        <authorList>
            <person name="Kang H."/>
            <person name="Kang J."/>
            <person name="Cha I."/>
            <person name="Kim H."/>
            <person name="Joh K."/>
        </authorList>
    </citation>
    <scope>NUCLEOTIDE SEQUENCE [LARGE SCALE GENOMIC DNA]</scope>
    <source>
        <strain evidence="11 12">HMF7605</strain>
    </source>
</reference>
<feature type="transmembrane region" description="Helical" evidence="10">
    <location>
        <begin position="88"/>
        <end position="107"/>
    </location>
</feature>
<proteinExistence type="inferred from homology"/>
<name>A0A2T2YLK4_9BACT</name>
<feature type="transmembrane region" description="Helical" evidence="10">
    <location>
        <begin position="141"/>
        <end position="157"/>
    </location>
</feature>
<dbReference type="NCBIfam" id="TIGR01528">
    <property type="entry name" value="NMN_trans_PnuC"/>
    <property type="match status" value="1"/>
</dbReference>
<accession>A0A2T2YLK4</accession>
<evidence type="ECO:0000313" key="11">
    <source>
        <dbReference type="EMBL" id="PSR56391.1"/>
    </source>
</evidence>
<evidence type="ECO:0000256" key="5">
    <source>
        <dbReference type="ARBA" id="ARBA00022448"/>
    </source>
</evidence>
<keyword evidence="7 10" id="KW-0812">Transmembrane</keyword>
<feature type="transmembrane region" description="Helical" evidence="10">
    <location>
        <begin position="24"/>
        <end position="42"/>
    </location>
</feature>
<evidence type="ECO:0000256" key="7">
    <source>
        <dbReference type="ARBA" id="ARBA00022692"/>
    </source>
</evidence>
<organism evidence="11 12">
    <name type="scientific">Adhaeribacter arboris</name>
    <dbReference type="NCBI Taxonomy" id="2072846"/>
    <lineage>
        <taxon>Bacteria</taxon>
        <taxon>Pseudomonadati</taxon>
        <taxon>Bacteroidota</taxon>
        <taxon>Cytophagia</taxon>
        <taxon>Cytophagales</taxon>
        <taxon>Hymenobacteraceae</taxon>
        <taxon>Adhaeribacter</taxon>
    </lineage>
</organism>
<protein>
    <recommendedName>
        <fullName evidence="4">Nicotinamide riboside transporter PnuC</fullName>
    </recommendedName>
</protein>
<dbReference type="GO" id="GO:0034257">
    <property type="term" value="F:nicotinamide riboside transmembrane transporter activity"/>
    <property type="evidence" value="ECO:0007669"/>
    <property type="project" value="InterPro"/>
</dbReference>
<keyword evidence="6" id="KW-1003">Cell membrane</keyword>
<dbReference type="PANTHER" id="PTHR36122:SF2">
    <property type="entry name" value="NICOTINAMIDE RIBOSIDE TRANSPORTER PNUC"/>
    <property type="match status" value="1"/>
</dbReference>
<comment type="subcellular location">
    <subcellularLocation>
        <location evidence="2">Cell membrane</location>
        <topology evidence="2">Multi-pass membrane protein</topology>
    </subcellularLocation>
</comment>
<evidence type="ECO:0000256" key="3">
    <source>
        <dbReference type="ARBA" id="ARBA00006669"/>
    </source>
</evidence>
<keyword evidence="12" id="KW-1185">Reference proteome</keyword>
<comment type="caution">
    <text evidence="11">The sequence shown here is derived from an EMBL/GenBank/DDBJ whole genome shotgun (WGS) entry which is preliminary data.</text>
</comment>
<comment type="function">
    <text evidence="1">Required for nicotinamide riboside transport across the inner membrane.</text>
</comment>